<evidence type="ECO:0000256" key="5">
    <source>
        <dbReference type="SAM" id="SignalP"/>
    </source>
</evidence>
<feature type="region of interest" description="Disordered" evidence="4">
    <location>
        <begin position="78"/>
        <end position="145"/>
    </location>
</feature>
<dbReference type="EMBL" id="SDOX01000158">
    <property type="protein sequence ID" value="TFJ80744.1"/>
    <property type="molecule type" value="Genomic_DNA"/>
</dbReference>
<feature type="region of interest" description="Disordered" evidence="4">
    <location>
        <begin position="295"/>
        <end position="331"/>
    </location>
</feature>
<evidence type="ECO:0000256" key="2">
    <source>
        <dbReference type="ARBA" id="ARBA00007560"/>
    </source>
</evidence>
<comment type="subcellular location">
    <subcellularLocation>
        <location evidence="1">Nucleus</location>
    </subcellularLocation>
</comment>
<dbReference type="GO" id="GO:0006368">
    <property type="term" value="P:transcription elongation by RNA polymerase II"/>
    <property type="evidence" value="ECO:0007669"/>
    <property type="project" value="InterPro"/>
</dbReference>
<dbReference type="Pfam" id="PF03985">
    <property type="entry name" value="Paf1"/>
    <property type="match status" value="1"/>
</dbReference>
<evidence type="ECO:0000256" key="4">
    <source>
        <dbReference type="SAM" id="MobiDB-lite"/>
    </source>
</evidence>
<gene>
    <name evidence="6" type="ORF">NSK_007921</name>
</gene>
<evidence type="ECO:0000256" key="1">
    <source>
        <dbReference type="ARBA" id="ARBA00004123"/>
    </source>
</evidence>
<evidence type="ECO:0000256" key="3">
    <source>
        <dbReference type="ARBA" id="ARBA00023242"/>
    </source>
</evidence>
<proteinExistence type="inferred from homology"/>
<keyword evidence="5" id="KW-0732">Signal</keyword>
<accession>A0A4D9CQH5</accession>
<dbReference type="PANTHER" id="PTHR23188:SF12">
    <property type="entry name" value="RNA POLYMERASE II-ASSOCIATED FACTOR 1 HOMOLOG"/>
    <property type="match status" value="1"/>
</dbReference>
<sequence length="553" mass="59685">MWPGQVRRRVRACRHHHPRLLLLLLLHLPPPSSSSPPPPPLLPSSLFVLRFPPPLLLPLLPLLRLLLPDLRRHFHRHRSRLEDGKPASANGSTHAGPTKHAPGKRPRPGQPPPSHLAAATTAAQKSQAGTRGRGGASGGSTSAPVQLSRWRDAIRSDFVVDLKFQLPLPEVPLGPRFLTVDSLANLGDLVRYREVVPLASRFKYPLHSDISLGVEIDTIDRKKWQAPVSNGASLPPSLHPDDAAFLEWELFQGRQKREAEDGEGGREGGEDTEGVATAADVAAPWMLRPRYETAVTYDSQQGREGGGAQGRKGRAEGEEGEEEGREVLDETRQEGWEAAIARSFEEAQRGEGLGPREAGGRKPAWVAELVPEAGQWASELMVVQFGNEVRGREEEAAQEAPLFAVEGGREGEGWGLGRTVKAGYYRGQGHASVGEAREGGGSFASVSSLPATTIWRWGGRMGGGVVGGAEGAQGRGTLPQQQVLLLVDPEAGEASLCPISAVLKVKKMDRAVSEKPARGVSLVHRPLSEEEEEARRGKLRRVGWEGEEGAGRG</sequence>
<protein>
    <submittedName>
        <fullName evidence="6">Uncharacterized protein</fullName>
    </submittedName>
</protein>
<dbReference type="Proteomes" id="UP000355283">
    <property type="component" value="Unassembled WGS sequence"/>
</dbReference>
<feature type="region of interest" description="Disordered" evidence="4">
    <location>
        <begin position="514"/>
        <end position="553"/>
    </location>
</feature>
<feature type="compositionally biased region" description="Basic and acidic residues" evidence="4">
    <location>
        <begin position="256"/>
        <end position="269"/>
    </location>
</feature>
<evidence type="ECO:0000313" key="6">
    <source>
        <dbReference type="EMBL" id="TFJ80744.1"/>
    </source>
</evidence>
<keyword evidence="3" id="KW-0539">Nucleus</keyword>
<organism evidence="6 7">
    <name type="scientific">Nannochloropsis salina CCMP1776</name>
    <dbReference type="NCBI Taxonomy" id="1027361"/>
    <lineage>
        <taxon>Eukaryota</taxon>
        <taxon>Sar</taxon>
        <taxon>Stramenopiles</taxon>
        <taxon>Ochrophyta</taxon>
        <taxon>Eustigmatophyceae</taxon>
        <taxon>Eustigmatales</taxon>
        <taxon>Monodopsidaceae</taxon>
        <taxon>Microchloropsis</taxon>
        <taxon>Microchloropsis salina</taxon>
    </lineage>
</organism>
<dbReference type="AlphaFoldDB" id="A0A4D9CQH5"/>
<dbReference type="GO" id="GO:0003682">
    <property type="term" value="F:chromatin binding"/>
    <property type="evidence" value="ECO:0007669"/>
    <property type="project" value="TreeGrafter"/>
</dbReference>
<dbReference type="GO" id="GO:0016593">
    <property type="term" value="C:Cdc73/Paf1 complex"/>
    <property type="evidence" value="ECO:0007669"/>
    <property type="project" value="InterPro"/>
</dbReference>
<dbReference type="InterPro" id="IPR007133">
    <property type="entry name" value="RNA_pol_II-assoc_Paf1"/>
</dbReference>
<dbReference type="PANTHER" id="PTHR23188">
    <property type="entry name" value="RNA POLYMERASE II-ASSOCIATED FACTOR 1 HOMOLOG"/>
    <property type="match status" value="1"/>
</dbReference>
<dbReference type="GO" id="GO:0000993">
    <property type="term" value="F:RNA polymerase II complex binding"/>
    <property type="evidence" value="ECO:0007669"/>
    <property type="project" value="TreeGrafter"/>
</dbReference>
<reference evidence="6 7" key="1">
    <citation type="submission" date="2019-01" db="EMBL/GenBank/DDBJ databases">
        <title>Nuclear Genome Assembly of the Microalgal Biofuel strain Nannochloropsis salina CCMP1776.</title>
        <authorList>
            <person name="Hovde B."/>
        </authorList>
    </citation>
    <scope>NUCLEOTIDE SEQUENCE [LARGE SCALE GENOMIC DNA]</scope>
    <source>
        <strain evidence="6 7">CCMP1776</strain>
    </source>
</reference>
<feature type="region of interest" description="Disordered" evidence="4">
    <location>
        <begin position="256"/>
        <end position="281"/>
    </location>
</feature>
<feature type="chain" id="PRO_5020031654" evidence="5">
    <location>
        <begin position="35"/>
        <end position="553"/>
    </location>
</feature>
<evidence type="ECO:0000313" key="7">
    <source>
        <dbReference type="Proteomes" id="UP000355283"/>
    </source>
</evidence>
<comment type="similarity">
    <text evidence="2">Belongs to the PAF1 family.</text>
</comment>
<feature type="signal peptide" evidence="5">
    <location>
        <begin position="1"/>
        <end position="34"/>
    </location>
</feature>
<keyword evidence="7" id="KW-1185">Reference proteome</keyword>
<comment type="caution">
    <text evidence="6">The sequence shown here is derived from an EMBL/GenBank/DDBJ whole genome shotgun (WGS) entry which is preliminary data.</text>
</comment>
<name>A0A4D9CQH5_9STRA</name>
<dbReference type="OrthoDB" id="10404585at2759"/>